<evidence type="ECO:0000313" key="7">
    <source>
        <dbReference type="Proteomes" id="UP000503162"/>
    </source>
</evidence>
<accession>A0A6G8IHC4</accession>
<dbReference type="GO" id="GO:0003677">
    <property type="term" value="F:DNA binding"/>
    <property type="evidence" value="ECO:0007669"/>
    <property type="project" value="UniProtKB-KW"/>
</dbReference>
<keyword evidence="7" id="KW-1185">Reference proteome</keyword>
<dbReference type="KEGG" id="hcz:G9Q37_10745"/>
<evidence type="ECO:0000256" key="1">
    <source>
        <dbReference type="ARBA" id="ARBA00023015"/>
    </source>
</evidence>
<proteinExistence type="predicted"/>
<protein>
    <submittedName>
        <fullName evidence="6">GntR family transcriptional regulator</fullName>
    </submittedName>
</protein>
<feature type="compositionally biased region" description="Gly residues" evidence="4">
    <location>
        <begin position="224"/>
        <end position="233"/>
    </location>
</feature>
<reference evidence="6 7" key="1">
    <citation type="submission" date="2020-03" db="EMBL/GenBank/DDBJ databases">
        <title>Hydrogenophaga sp. nov. isolated from cyanobacterial mat.</title>
        <authorList>
            <person name="Thorat V."/>
            <person name="Kirdat K."/>
            <person name="Tiwarekar B."/>
            <person name="Costa E.D."/>
            <person name="Yadav A."/>
        </authorList>
    </citation>
    <scope>NUCLEOTIDE SEQUENCE [LARGE SCALE GENOMIC DNA]</scope>
    <source>
        <strain evidence="6 7">BA0156</strain>
    </source>
</reference>
<name>A0A6G8IHC4_9BURK</name>
<dbReference type="PANTHER" id="PTHR43537:SF45">
    <property type="entry name" value="GNTR FAMILY REGULATORY PROTEIN"/>
    <property type="match status" value="1"/>
</dbReference>
<evidence type="ECO:0000256" key="2">
    <source>
        <dbReference type="ARBA" id="ARBA00023125"/>
    </source>
</evidence>
<dbReference type="PANTHER" id="PTHR43537">
    <property type="entry name" value="TRANSCRIPTIONAL REGULATOR, GNTR FAMILY"/>
    <property type="match status" value="1"/>
</dbReference>
<dbReference type="Proteomes" id="UP000503162">
    <property type="component" value="Chromosome"/>
</dbReference>
<dbReference type="AlphaFoldDB" id="A0A6G8IHC4"/>
<dbReference type="GO" id="GO:0003700">
    <property type="term" value="F:DNA-binding transcription factor activity"/>
    <property type="evidence" value="ECO:0007669"/>
    <property type="project" value="InterPro"/>
</dbReference>
<organism evidence="6 7">
    <name type="scientific">Hydrogenophaga crocea</name>
    <dbReference type="NCBI Taxonomy" id="2716225"/>
    <lineage>
        <taxon>Bacteria</taxon>
        <taxon>Pseudomonadati</taxon>
        <taxon>Pseudomonadota</taxon>
        <taxon>Betaproteobacteria</taxon>
        <taxon>Burkholderiales</taxon>
        <taxon>Comamonadaceae</taxon>
        <taxon>Hydrogenophaga</taxon>
    </lineage>
</organism>
<dbReference type="Gene3D" id="1.20.120.530">
    <property type="entry name" value="GntR ligand-binding domain-like"/>
    <property type="match status" value="1"/>
</dbReference>
<gene>
    <name evidence="6" type="ORF">G9Q37_10745</name>
</gene>
<feature type="region of interest" description="Disordered" evidence="4">
    <location>
        <begin position="217"/>
        <end position="244"/>
    </location>
</feature>
<keyword evidence="3" id="KW-0804">Transcription</keyword>
<dbReference type="Pfam" id="PF07729">
    <property type="entry name" value="FCD"/>
    <property type="match status" value="1"/>
</dbReference>
<feature type="domain" description="HTH gntR-type" evidence="5">
    <location>
        <begin position="12"/>
        <end position="81"/>
    </location>
</feature>
<dbReference type="Pfam" id="PF00392">
    <property type="entry name" value="GntR"/>
    <property type="match status" value="1"/>
</dbReference>
<keyword evidence="1" id="KW-0805">Transcription regulation</keyword>
<dbReference type="SMART" id="SM00345">
    <property type="entry name" value="HTH_GNTR"/>
    <property type="match status" value="1"/>
</dbReference>
<dbReference type="Gene3D" id="1.10.10.10">
    <property type="entry name" value="Winged helix-like DNA-binding domain superfamily/Winged helix DNA-binding domain"/>
    <property type="match status" value="1"/>
</dbReference>
<dbReference type="InterPro" id="IPR011711">
    <property type="entry name" value="GntR_C"/>
</dbReference>
<evidence type="ECO:0000256" key="3">
    <source>
        <dbReference type="ARBA" id="ARBA00023163"/>
    </source>
</evidence>
<evidence type="ECO:0000256" key="4">
    <source>
        <dbReference type="SAM" id="MobiDB-lite"/>
    </source>
</evidence>
<evidence type="ECO:0000313" key="6">
    <source>
        <dbReference type="EMBL" id="QIM52592.1"/>
    </source>
</evidence>
<dbReference type="InterPro" id="IPR036390">
    <property type="entry name" value="WH_DNA-bd_sf"/>
</dbReference>
<dbReference type="EMBL" id="CP049989">
    <property type="protein sequence ID" value="QIM52592.1"/>
    <property type="molecule type" value="Genomic_DNA"/>
</dbReference>
<dbReference type="SUPFAM" id="SSF48008">
    <property type="entry name" value="GntR ligand-binding domain-like"/>
    <property type="match status" value="1"/>
</dbReference>
<dbReference type="RefSeq" id="WP_166227194.1">
    <property type="nucleotide sequence ID" value="NZ_CP049989.1"/>
</dbReference>
<dbReference type="PROSITE" id="PS50949">
    <property type="entry name" value="HTH_GNTR"/>
    <property type="match status" value="1"/>
</dbReference>
<dbReference type="InterPro" id="IPR036388">
    <property type="entry name" value="WH-like_DNA-bd_sf"/>
</dbReference>
<sequence>MTAQLHRIETSPDLVEQVYVALLDSISTGALPPGRRITQDELAERLAVSRQPVMQALRLLKKDGFVLDAPLLAQGAGQRTRGLQVAPLDPAQIGQVYQVRAALDALAVRLAAERRARIDRALIDQGHAADRRGDLKALIEADIAFHAAVYRAAGNPFIERSAQLHLHHIRRAMGLALQSDDLRRPVWDEHEAIVDAIAQGDADTAVRLMGDHTGKAAQALQDQLGGGDSGGAPGTDQLRGRRRS</sequence>
<keyword evidence="2" id="KW-0238">DNA-binding</keyword>
<dbReference type="SUPFAM" id="SSF46785">
    <property type="entry name" value="Winged helix' DNA-binding domain"/>
    <property type="match status" value="1"/>
</dbReference>
<dbReference type="InterPro" id="IPR008920">
    <property type="entry name" value="TF_FadR/GntR_C"/>
</dbReference>
<evidence type="ECO:0000259" key="5">
    <source>
        <dbReference type="PROSITE" id="PS50949"/>
    </source>
</evidence>
<dbReference type="InterPro" id="IPR000524">
    <property type="entry name" value="Tscrpt_reg_HTH_GntR"/>
</dbReference>
<dbReference type="SMART" id="SM00895">
    <property type="entry name" value="FCD"/>
    <property type="match status" value="1"/>
</dbReference>